<dbReference type="GO" id="GO:0016829">
    <property type="term" value="F:lyase activity"/>
    <property type="evidence" value="ECO:0007669"/>
    <property type="project" value="InterPro"/>
</dbReference>
<evidence type="ECO:0000256" key="1">
    <source>
        <dbReference type="ARBA" id="ARBA00004196"/>
    </source>
</evidence>
<dbReference type="Proteomes" id="UP000286100">
    <property type="component" value="Unassembled WGS sequence"/>
</dbReference>
<keyword evidence="5" id="KW-1185">Reference proteome</keyword>
<accession>A0A418WPR9</accession>
<feature type="region of interest" description="Disordered" evidence="2">
    <location>
        <begin position="1"/>
        <end position="46"/>
    </location>
</feature>
<name>A0A418WPR9_9SPHN</name>
<evidence type="ECO:0000256" key="2">
    <source>
        <dbReference type="SAM" id="MobiDB-lite"/>
    </source>
</evidence>
<dbReference type="OrthoDB" id="9787373at2"/>
<feature type="domain" description="Heparinase II/III-like C-terminal" evidence="3">
    <location>
        <begin position="366"/>
        <end position="610"/>
    </location>
</feature>
<comment type="subcellular location">
    <subcellularLocation>
        <location evidence="1">Cell envelope</location>
    </subcellularLocation>
</comment>
<feature type="region of interest" description="Disordered" evidence="2">
    <location>
        <begin position="510"/>
        <end position="530"/>
    </location>
</feature>
<dbReference type="GO" id="GO:0030313">
    <property type="term" value="C:cell envelope"/>
    <property type="evidence" value="ECO:0007669"/>
    <property type="project" value="UniProtKB-SubCell"/>
</dbReference>
<proteinExistence type="predicted"/>
<dbReference type="Pfam" id="PF07940">
    <property type="entry name" value="Hepar_II_III_C"/>
    <property type="match status" value="1"/>
</dbReference>
<comment type="caution">
    <text evidence="4">The sequence shown here is derived from an EMBL/GenBank/DDBJ whole genome shotgun (WGS) entry which is preliminary data.</text>
</comment>
<dbReference type="EMBL" id="QYUM01000002">
    <property type="protein sequence ID" value="RJF93252.1"/>
    <property type="molecule type" value="Genomic_DNA"/>
</dbReference>
<sequence length="615" mass="65837">MTVETPLEPFPTGRNRPAGQERLATNHSERAPTEKPEATFSGRAPDAAADGIEQGKRLIRLGGDKGLSLAERIANRLLRLTWRSPLHALRLKGRYPLKLLAVPDDPVIGDVKAGQAILAGHLLYRGETLELKTLDFAKLDASDGMARYLHSFQWLRDLSTVATREQGAPIAEKVMRKWTQRHAEQVSDLAWRPSLWGKRILFGTAHAPLILSSGDLVYRSAVLNALARGARHLDRGADKAEQGVPRIAAWAGLAAAGLLIPGDGKRRENAEAGLARALTTGMSSDGGVICRSPSGQLELVMLLSMLRAVYDARRQEVPAQVDAALAQAVPALLGVTHGDGGLASWQGSAPWPAERVQAVVEASGIRTRPQPQARDWGYQRMAAGHSIVIVDAAPPPLSRLNVGGCASTLALEMSDGAHRLIVSCGGSRETSALIPAKLAHGLRSTAAHSTLVVHDNNSTAIHNDGSLGRGVTEVEMHRQESDTGSRLEASHDGYARRFAVIHRRSLALSPDGREFSGEDSLAPAPGRKRPHQTPFAIRFHLAPGVEVSSTADGLGAVLRIAHGPMWQFRCRGGTLAVEDSLWVDADGRPHPTVQLVVSAEAAGSATVNWTFKRAG</sequence>
<feature type="compositionally biased region" description="Basic and acidic residues" evidence="2">
    <location>
        <begin position="27"/>
        <end position="37"/>
    </location>
</feature>
<dbReference type="Gene3D" id="1.50.10.100">
    <property type="entry name" value="Chondroitin AC/alginate lyase"/>
    <property type="match status" value="1"/>
</dbReference>
<evidence type="ECO:0000313" key="5">
    <source>
        <dbReference type="Proteomes" id="UP000286100"/>
    </source>
</evidence>
<reference evidence="4 5" key="1">
    <citation type="submission" date="2018-09" db="EMBL/GenBank/DDBJ databases">
        <authorList>
            <person name="Zhu H."/>
        </authorList>
    </citation>
    <scope>NUCLEOTIDE SEQUENCE [LARGE SCALE GENOMIC DNA]</scope>
    <source>
        <strain evidence="4 5">K2R01-6</strain>
    </source>
</reference>
<evidence type="ECO:0000259" key="3">
    <source>
        <dbReference type="Pfam" id="PF07940"/>
    </source>
</evidence>
<dbReference type="InterPro" id="IPR012480">
    <property type="entry name" value="Hepar_II_III_C"/>
</dbReference>
<dbReference type="AlphaFoldDB" id="A0A418WPR9"/>
<dbReference type="Gene3D" id="2.70.98.70">
    <property type="match status" value="1"/>
</dbReference>
<dbReference type="InterPro" id="IPR008929">
    <property type="entry name" value="Chondroitin_lyas"/>
</dbReference>
<evidence type="ECO:0000313" key="4">
    <source>
        <dbReference type="EMBL" id="RJF93252.1"/>
    </source>
</evidence>
<protein>
    <submittedName>
        <fullName evidence="4">Heparinase</fullName>
    </submittedName>
</protein>
<gene>
    <name evidence="4" type="ORF">D3876_02540</name>
</gene>
<organism evidence="4 5">
    <name type="scientific">Sphingomonas cavernae</name>
    <dbReference type="NCBI Taxonomy" id="2320861"/>
    <lineage>
        <taxon>Bacteria</taxon>
        <taxon>Pseudomonadati</taxon>
        <taxon>Pseudomonadota</taxon>
        <taxon>Alphaproteobacteria</taxon>
        <taxon>Sphingomonadales</taxon>
        <taxon>Sphingomonadaceae</taxon>
        <taxon>Sphingomonas</taxon>
    </lineage>
</organism>